<reference evidence="2" key="1">
    <citation type="submission" date="2014-12" db="EMBL/GenBank/DDBJ databases">
        <title>Parallel Evolution in Life History Adaptation Evident in the Tissue-Specific Poeciliopsis prolifica transcriptome.</title>
        <authorList>
            <person name="Jue N.K."/>
            <person name="Foley R.J."/>
            <person name="Obergfell C."/>
            <person name="Reznick D.N."/>
            <person name="O'Neill R.J."/>
            <person name="O'Neill M.J."/>
        </authorList>
    </citation>
    <scope>NUCLEOTIDE SEQUENCE</scope>
</reference>
<gene>
    <name evidence="2" type="primary">PPUP7711</name>
</gene>
<feature type="non-terminal residue" evidence="2">
    <location>
        <position position="1"/>
    </location>
</feature>
<evidence type="ECO:0000313" key="2">
    <source>
        <dbReference type="EMBL" id="JAO06534.1"/>
    </source>
</evidence>
<feature type="compositionally biased region" description="Acidic residues" evidence="1">
    <location>
        <begin position="18"/>
        <end position="31"/>
    </location>
</feature>
<feature type="compositionally biased region" description="Acidic residues" evidence="1">
    <location>
        <begin position="115"/>
        <end position="126"/>
    </location>
</feature>
<feature type="compositionally biased region" description="Acidic residues" evidence="1">
    <location>
        <begin position="1"/>
        <end position="11"/>
    </location>
</feature>
<feature type="region of interest" description="Disordered" evidence="1">
    <location>
        <begin position="1"/>
        <end position="137"/>
    </location>
</feature>
<organism evidence="2">
    <name type="scientific">Poeciliopsis prolifica</name>
    <name type="common">blackstripe livebearer</name>
    <dbReference type="NCBI Taxonomy" id="188132"/>
    <lineage>
        <taxon>Eukaryota</taxon>
        <taxon>Metazoa</taxon>
        <taxon>Chordata</taxon>
        <taxon>Craniata</taxon>
        <taxon>Vertebrata</taxon>
        <taxon>Euteleostomi</taxon>
        <taxon>Actinopterygii</taxon>
        <taxon>Neopterygii</taxon>
        <taxon>Teleostei</taxon>
        <taxon>Neoteleostei</taxon>
        <taxon>Acanthomorphata</taxon>
        <taxon>Ovalentaria</taxon>
        <taxon>Atherinomorphae</taxon>
        <taxon>Cyprinodontiformes</taxon>
        <taxon>Poeciliidae</taxon>
        <taxon>Poeciliinae</taxon>
        <taxon>Poeciliopsis</taxon>
    </lineage>
</organism>
<feature type="compositionally biased region" description="Polar residues" evidence="1">
    <location>
        <begin position="103"/>
        <end position="112"/>
    </location>
</feature>
<proteinExistence type="predicted"/>
<feature type="compositionally biased region" description="Basic and acidic residues" evidence="1">
    <location>
        <begin position="32"/>
        <end position="43"/>
    </location>
</feature>
<dbReference type="EMBL" id="GBYX01475141">
    <property type="protein sequence ID" value="JAO06534.1"/>
    <property type="molecule type" value="Transcribed_RNA"/>
</dbReference>
<sequence length="137" mass="16102">EEEKVEEEQNEEEKVKEDEEEDQKVEEEEESMQEKEDEKKGEDEEKDEESSQDSWNYTWEIPHETSTVESQEATAEDKAENQQTVIMFERKSTENDSPWDKWTTPTVYTISTGTGDDDEEEAEEEERPAVGAEEQRV</sequence>
<evidence type="ECO:0000256" key="1">
    <source>
        <dbReference type="SAM" id="MobiDB-lite"/>
    </source>
</evidence>
<name>A0A0S7EMQ7_9TELE</name>
<feature type="compositionally biased region" description="Polar residues" evidence="1">
    <location>
        <begin position="64"/>
        <end position="73"/>
    </location>
</feature>
<accession>A0A0S7EMQ7</accession>
<feature type="non-terminal residue" evidence="2">
    <location>
        <position position="137"/>
    </location>
</feature>
<dbReference type="AlphaFoldDB" id="A0A0S7EMQ7"/>
<protein>
    <submittedName>
        <fullName evidence="2">PPUP7711</fullName>
    </submittedName>
</protein>